<feature type="repeat" description="TPR" evidence="1">
    <location>
        <begin position="169"/>
        <end position="202"/>
    </location>
</feature>
<dbReference type="Proteomes" id="UP001139534">
    <property type="component" value="Unassembled WGS sequence"/>
</dbReference>
<dbReference type="AlphaFoldDB" id="A0A9X1Y1H7"/>
<dbReference type="Pfam" id="PF13374">
    <property type="entry name" value="TPR_10"/>
    <property type="match status" value="1"/>
</dbReference>
<gene>
    <name evidence="3" type="ORF">M0651_10630</name>
</gene>
<dbReference type="SUPFAM" id="SSF48452">
    <property type="entry name" value="TPR-like"/>
    <property type="match status" value="1"/>
</dbReference>
<keyword evidence="2" id="KW-0472">Membrane</keyword>
<keyword evidence="4" id="KW-1185">Reference proteome</keyword>
<comment type="caution">
    <text evidence="3">The sequence shown here is derived from an EMBL/GenBank/DDBJ whole genome shotgun (WGS) entry which is preliminary data.</text>
</comment>
<keyword evidence="1" id="KW-0802">TPR repeat</keyword>
<dbReference type="InterPro" id="IPR019734">
    <property type="entry name" value="TPR_rpt"/>
</dbReference>
<sequence length="225" mass="25891">MSKVFLFLFLSWLLGNPFLAIIVLLLIVYFIDRRYVGLFPSLSKPLKRGRSISRFRQQLAASPFDVSAKRELARLLLERKKYAEAHRLLEEAKDASETSAEFWDDLGTACMGLGRTEEGEAHILHALSLNERVKYGQPYLRLASAFREHDPQKALQYAARFGEIQSSSSEAYYLLGSLYQSLGSKEEAKRAFDESIAIYRSLPKYKKRQERRWALRSFLKRGTLG</sequence>
<proteinExistence type="predicted"/>
<evidence type="ECO:0000256" key="1">
    <source>
        <dbReference type="PROSITE-ProRule" id="PRU00339"/>
    </source>
</evidence>
<organism evidence="3 4">
    <name type="scientific">Paenibacillus mellifer</name>
    <dbReference type="NCBI Taxonomy" id="2937794"/>
    <lineage>
        <taxon>Bacteria</taxon>
        <taxon>Bacillati</taxon>
        <taxon>Bacillota</taxon>
        <taxon>Bacilli</taxon>
        <taxon>Bacillales</taxon>
        <taxon>Paenibacillaceae</taxon>
        <taxon>Paenibacillus</taxon>
    </lineage>
</organism>
<dbReference type="EMBL" id="JALPRK010000008">
    <property type="protein sequence ID" value="MCK8487628.1"/>
    <property type="molecule type" value="Genomic_DNA"/>
</dbReference>
<evidence type="ECO:0000313" key="4">
    <source>
        <dbReference type="Proteomes" id="UP001139534"/>
    </source>
</evidence>
<keyword evidence="2" id="KW-0812">Transmembrane</keyword>
<keyword evidence="2" id="KW-1133">Transmembrane helix</keyword>
<evidence type="ECO:0000313" key="3">
    <source>
        <dbReference type="EMBL" id="MCK8487628.1"/>
    </source>
</evidence>
<name>A0A9X1Y1H7_9BACL</name>
<feature type="transmembrane region" description="Helical" evidence="2">
    <location>
        <begin position="6"/>
        <end position="31"/>
    </location>
</feature>
<dbReference type="Gene3D" id="1.25.40.10">
    <property type="entry name" value="Tetratricopeptide repeat domain"/>
    <property type="match status" value="1"/>
</dbReference>
<dbReference type="InterPro" id="IPR011990">
    <property type="entry name" value="TPR-like_helical_dom_sf"/>
</dbReference>
<reference evidence="3" key="1">
    <citation type="submission" date="2022-04" db="EMBL/GenBank/DDBJ databases">
        <authorList>
            <person name="Seo M.-J."/>
        </authorList>
    </citation>
    <scope>NUCLEOTIDE SEQUENCE</scope>
    <source>
        <strain evidence="3">MBLB2552</strain>
    </source>
</reference>
<accession>A0A9X1Y1H7</accession>
<dbReference type="SMART" id="SM00028">
    <property type="entry name" value="TPR"/>
    <property type="match status" value="3"/>
</dbReference>
<evidence type="ECO:0000256" key="2">
    <source>
        <dbReference type="SAM" id="Phobius"/>
    </source>
</evidence>
<dbReference type="Pfam" id="PF13181">
    <property type="entry name" value="TPR_8"/>
    <property type="match status" value="2"/>
</dbReference>
<dbReference type="RefSeq" id="WP_248551724.1">
    <property type="nucleotide sequence ID" value="NZ_JALPRK010000008.1"/>
</dbReference>
<protein>
    <submittedName>
        <fullName evidence="3">Tetratricopeptide repeat protein</fullName>
    </submittedName>
</protein>
<dbReference type="PROSITE" id="PS50005">
    <property type="entry name" value="TPR"/>
    <property type="match status" value="1"/>
</dbReference>